<gene>
    <name evidence="1" type="ORF">JG687_00006416</name>
</gene>
<accession>A0A8T1UJM8</accession>
<comment type="caution">
    <text evidence="1">The sequence shown here is derived from an EMBL/GenBank/DDBJ whole genome shotgun (WGS) entry which is preliminary data.</text>
</comment>
<name>A0A8T1UJM8_9STRA</name>
<dbReference type="AlphaFoldDB" id="A0A8T1UJM8"/>
<proteinExistence type="predicted"/>
<protein>
    <submittedName>
        <fullName evidence="1">Uncharacterized protein</fullName>
    </submittedName>
</protein>
<dbReference type="EMBL" id="JAENGZ010000261">
    <property type="protein sequence ID" value="KAG6963659.1"/>
    <property type="molecule type" value="Genomic_DNA"/>
</dbReference>
<evidence type="ECO:0000313" key="1">
    <source>
        <dbReference type="EMBL" id="KAG6963659.1"/>
    </source>
</evidence>
<organism evidence="1 2">
    <name type="scientific">Phytophthora cactorum</name>
    <dbReference type="NCBI Taxonomy" id="29920"/>
    <lineage>
        <taxon>Eukaryota</taxon>
        <taxon>Sar</taxon>
        <taxon>Stramenopiles</taxon>
        <taxon>Oomycota</taxon>
        <taxon>Peronosporomycetes</taxon>
        <taxon>Peronosporales</taxon>
        <taxon>Peronosporaceae</taxon>
        <taxon>Phytophthora</taxon>
    </lineage>
</organism>
<evidence type="ECO:0000313" key="2">
    <source>
        <dbReference type="Proteomes" id="UP000688947"/>
    </source>
</evidence>
<dbReference type="Proteomes" id="UP000688947">
    <property type="component" value="Unassembled WGS sequence"/>
</dbReference>
<reference evidence="1" key="1">
    <citation type="submission" date="2021-01" db="EMBL/GenBank/DDBJ databases">
        <title>Phytophthora aleatoria, a newly-described species from Pinus radiata is distinct from Phytophthora cactorum isolates based on comparative genomics.</title>
        <authorList>
            <person name="Mcdougal R."/>
            <person name="Panda P."/>
            <person name="Williams N."/>
            <person name="Studholme D.J."/>
        </authorList>
    </citation>
    <scope>NUCLEOTIDE SEQUENCE</scope>
    <source>
        <strain evidence="1">NZFS 3830</strain>
    </source>
</reference>
<sequence length="52" mass="5600">MSLIPGNTMPMALYTSETNTGKGVPGSRARPVPFILAVTWILRHGINTLNTC</sequence>